<evidence type="ECO:0000313" key="1">
    <source>
        <dbReference type="EMBL" id="GAA1710646.1"/>
    </source>
</evidence>
<protein>
    <recommendedName>
        <fullName evidence="3">Thioredoxin domain-containing protein</fullName>
    </recommendedName>
</protein>
<comment type="caution">
    <text evidence="1">The sequence shown here is derived from an EMBL/GenBank/DDBJ whole genome shotgun (WGS) entry which is preliminary data.</text>
</comment>
<name>A0ABP4URP9_9ACTN</name>
<organism evidence="1 2">
    <name type="scientific">Fodinicola feengrottensis</name>
    <dbReference type="NCBI Taxonomy" id="435914"/>
    <lineage>
        <taxon>Bacteria</taxon>
        <taxon>Bacillati</taxon>
        <taxon>Actinomycetota</taxon>
        <taxon>Actinomycetes</taxon>
        <taxon>Mycobacteriales</taxon>
        <taxon>Fodinicola</taxon>
    </lineage>
</organism>
<reference evidence="2" key="1">
    <citation type="journal article" date="2019" name="Int. J. Syst. Evol. Microbiol.">
        <title>The Global Catalogue of Microorganisms (GCM) 10K type strain sequencing project: providing services to taxonomists for standard genome sequencing and annotation.</title>
        <authorList>
            <consortium name="The Broad Institute Genomics Platform"/>
            <consortium name="The Broad Institute Genome Sequencing Center for Infectious Disease"/>
            <person name="Wu L."/>
            <person name="Ma J."/>
        </authorList>
    </citation>
    <scope>NUCLEOTIDE SEQUENCE [LARGE SCALE GENOMIC DNA]</scope>
    <source>
        <strain evidence="2">JCM 14718</strain>
    </source>
</reference>
<evidence type="ECO:0000313" key="2">
    <source>
        <dbReference type="Proteomes" id="UP001500618"/>
    </source>
</evidence>
<keyword evidence="2" id="KW-1185">Reference proteome</keyword>
<proteinExistence type="predicted"/>
<sequence>MIVVGALALLLLTAAVVVLFAMVGELSTRIPVPADDPGVASHSDFIAGAVMNDWPEALGGLAHRRSATVLVLSSICSTCNSVADELANYRPEKLADIGVVVSCGVAQVGEDFVGQHSIGHLPHLVDAGGSWVSTNFGVKTSPTALRFQDGVLVEAYSFSRLEPLLGRISTVLEGVS</sequence>
<gene>
    <name evidence="1" type="ORF">GCM10009765_69930</name>
</gene>
<evidence type="ECO:0008006" key="3">
    <source>
        <dbReference type="Google" id="ProtNLM"/>
    </source>
</evidence>
<dbReference type="RefSeq" id="WP_344314419.1">
    <property type="nucleotide sequence ID" value="NZ_BAAANY010000036.1"/>
</dbReference>
<dbReference type="Proteomes" id="UP001500618">
    <property type="component" value="Unassembled WGS sequence"/>
</dbReference>
<dbReference type="EMBL" id="BAAANY010000036">
    <property type="protein sequence ID" value="GAA1710646.1"/>
    <property type="molecule type" value="Genomic_DNA"/>
</dbReference>
<accession>A0ABP4URP9</accession>